<dbReference type="PANTHER" id="PTHR47871:SF2">
    <property type="entry name" value="OS03G0221300 PROTEIN"/>
    <property type="match status" value="1"/>
</dbReference>
<feature type="compositionally biased region" description="Basic and acidic residues" evidence="1">
    <location>
        <begin position="794"/>
        <end position="811"/>
    </location>
</feature>
<proteinExistence type="predicted"/>
<evidence type="ECO:0000313" key="3">
    <source>
        <dbReference type="Proteomes" id="UP000825729"/>
    </source>
</evidence>
<organism evidence="2 3">
    <name type="scientific">Aristolochia fimbriata</name>
    <name type="common">White veined hardy Dutchman's pipe vine</name>
    <dbReference type="NCBI Taxonomy" id="158543"/>
    <lineage>
        <taxon>Eukaryota</taxon>
        <taxon>Viridiplantae</taxon>
        <taxon>Streptophyta</taxon>
        <taxon>Embryophyta</taxon>
        <taxon>Tracheophyta</taxon>
        <taxon>Spermatophyta</taxon>
        <taxon>Magnoliopsida</taxon>
        <taxon>Magnoliidae</taxon>
        <taxon>Piperales</taxon>
        <taxon>Aristolochiaceae</taxon>
        <taxon>Aristolochia</taxon>
    </lineage>
</organism>
<reference evidence="2 3" key="1">
    <citation type="submission" date="2021-07" db="EMBL/GenBank/DDBJ databases">
        <title>The Aristolochia fimbriata genome: insights into angiosperm evolution, floral development and chemical biosynthesis.</title>
        <authorList>
            <person name="Jiao Y."/>
        </authorList>
    </citation>
    <scope>NUCLEOTIDE SEQUENCE [LARGE SCALE GENOMIC DNA]</scope>
    <source>
        <strain evidence="2">IBCAS-2021</strain>
        <tissue evidence="2">Leaf</tissue>
    </source>
</reference>
<dbReference type="EMBL" id="JAINDJ010000006">
    <property type="protein sequence ID" value="KAG9445019.1"/>
    <property type="molecule type" value="Genomic_DNA"/>
</dbReference>
<keyword evidence="3" id="KW-1185">Reference proteome</keyword>
<dbReference type="Proteomes" id="UP000825729">
    <property type="component" value="Unassembled WGS sequence"/>
</dbReference>
<dbReference type="AlphaFoldDB" id="A0AAV7E8R9"/>
<gene>
    <name evidence="2" type="ORF">H6P81_016359</name>
</gene>
<sequence length="811" mass="90766">METVLLQAETISKSCGGDETKQNRWILQVQTTEELQIRVARLEQQLAASISLAAERLEEIIQLKSSLASVTNERDTCMVDCLKFKKEISSLKSYVKSLKKQHRKMDNSRAWAEVEVLRTQLAAWSHYVGSQAIRIQLLQREIHELVFVGWVGDTKCVPQRHSNKGNDDPVMVGMHPLASESMMSQHVSMSVETAPVMQPITWLQEDHCCNAVGVEGTSPSSSLAMRPEVASETAAVEAYSRSQGVSRSDSICVSEPMSIYSEAVPKRDTSSAGVQIEVGERFGDVVQKTSTSSAATGFVRDHLASTSCGNASTKVGKIGATHHKLTYFYKGPVPEVEANCNNQDMNMKDGNSEDFIEDRQQNAVNCNVPGVKVKQEIFDDNCVYDLDHVPLVERIKMLGSKCFLQVAGGESVSESDISILKQEDALMGTEEKTQGVDLVGLRVCKKRKKSNMGLQGAGFEACGSGRNGMDRENTSTRFIARRRRKKTATDSVETALEEDAPGLLQVLLDKGIKVGEIKLYGDREDEDAPEIVNDTEFLELETIISKVFSQPSTLLKFPLLRHSRGGKASYCLSCLISLVEQTQYLQFRKWPVEWGWCRELQSFIFVFERHNRIVLERPEYGYATYFFELVDSVPINWQIKRLVTIMKLSNCGRNTLIENRPLQVGEDLTEGEARILEEYGWRPNHGLGSMLNYCDRVVHDRKSEGDSSEWKSKIGKLLMQGYDGGTVVMAKLPRKLRENGCNSQTQMKVEWLPETLAIESHPEMQMKVELLPKTQTETDGIPEMEIKVGSNPETEIKAGGHPETQVKMEPE</sequence>
<feature type="region of interest" description="Disordered" evidence="1">
    <location>
        <begin position="789"/>
        <end position="811"/>
    </location>
</feature>
<evidence type="ECO:0000256" key="1">
    <source>
        <dbReference type="SAM" id="MobiDB-lite"/>
    </source>
</evidence>
<dbReference type="PANTHER" id="PTHR47871">
    <property type="entry name" value="NAC DOMAIN-CONTAINING PROTEIN 8"/>
    <property type="match status" value="1"/>
</dbReference>
<evidence type="ECO:0000313" key="2">
    <source>
        <dbReference type="EMBL" id="KAG9445019.1"/>
    </source>
</evidence>
<accession>A0AAV7E8R9</accession>
<comment type="caution">
    <text evidence="2">The sequence shown here is derived from an EMBL/GenBank/DDBJ whole genome shotgun (WGS) entry which is preliminary data.</text>
</comment>
<protein>
    <submittedName>
        <fullName evidence="2">Uncharacterized protein</fullName>
    </submittedName>
</protein>
<name>A0AAV7E8R9_ARIFI</name>